<keyword evidence="1 5" id="KW-0489">Methyltransferase</keyword>
<dbReference type="CDD" id="cd02440">
    <property type="entry name" value="AdoMet_MTases"/>
    <property type="match status" value="1"/>
</dbReference>
<dbReference type="EC" id="2.1.1.64" evidence="5"/>
<keyword evidence="5" id="KW-0472">Membrane</keyword>
<feature type="binding site" evidence="5">
    <location>
        <position position="198"/>
    </location>
    <ligand>
        <name>Mg(2+)</name>
        <dbReference type="ChEBI" id="CHEBI:18420"/>
    </ligand>
</feature>
<dbReference type="PANTHER" id="PTHR43464:SF19">
    <property type="entry name" value="UBIQUINONE BIOSYNTHESIS O-METHYLTRANSFERASE, MITOCHONDRIAL"/>
    <property type="match status" value="1"/>
</dbReference>
<evidence type="ECO:0000313" key="7">
    <source>
        <dbReference type="Proteomes" id="UP001497453"/>
    </source>
</evidence>
<dbReference type="Proteomes" id="UP001497453">
    <property type="component" value="Chromosome 8"/>
</dbReference>
<evidence type="ECO:0000256" key="3">
    <source>
        <dbReference type="ARBA" id="ARBA00022688"/>
    </source>
</evidence>
<comment type="catalytic activity">
    <reaction evidence="5">
        <text>a 3-demethylubiquinol + S-adenosyl-L-methionine = a ubiquinol + S-adenosyl-L-homocysteine + H(+)</text>
        <dbReference type="Rhea" id="RHEA:44380"/>
        <dbReference type="Rhea" id="RHEA-COMP:9566"/>
        <dbReference type="Rhea" id="RHEA-COMP:10914"/>
        <dbReference type="ChEBI" id="CHEBI:15378"/>
        <dbReference type="ChEBI" id="CHEBI:17976"/>
        <dbReference type="ChEBI" id="CHEBI:57856"/>
        <dbReference type="ChEBI" id="CHEBI:59789"/>
        <dbReference type="ChEBI" id="CHEBI:84422"/>
        <dbReference type="EC" id="2.1.1.64"/>
    </reaction>
</comment>
<comment type="function">
    <text evidence="5">O-methyltransferase required for two non-consecutive steps during ubiquinone biosynthesis. Catalyzes the 2 O-methylation of 3,4-dihydroxy-5-(all-trans-polyprenyl)benzoic acid into 4-hydroxy-3-methoxy-5-(all-trans-polyprenyl)benzoic acid. Also catalyzes the last step of ubiquinone biosynthesis by mediating methylation of 3-demethylubiquinone into ubiquinone. Also able to mediate the methylation of 3-demethylubiquinol into ubiquinol.</text>
</comment>
<keyword evidence="5" id="KW-0999">Mitochondrion inner membrane</keyword>
<protein>
    <recommendedName>
        <fullName evidence="5">Ubiquinone biosynthesis O-methyltransferase, mitochondrial</fullName>
    </recommendedName>
    <alternativeName>
        <fullName evidence="5">3-demethylubiquinol 3-O-methyltransferase</fullName>
        <ecNumber evidence="5">2.1.1.64</ecNumber>
    </alternativeName>
    <alternativeName>
        <fullName evidence="5">3-demethylubiquinone 3-O-methyltransferase</fullName>
        <ecNumber evidence="5">2.1.1.-</ecNumber>
    </alternativeName>
    <alternativeName>
        <fullName evidence="5">Polyprenyldihydroxybenzoate methyltransferase</fullName>
        <ecNumber evidence="5">2.1.1.114</ecNumber>
    </alternativeName>
</protein>
<evidence type="ECO:0000256" key="2">
    <source>
        <dbReference type="ARBA" id="ARBA00022679"/>
    </source>
</evidence>
<keyword evidence="4 5" id="KW-0949">S-adenosyl-L-methionine</keyword>
<evidence type="ECO:0000313" key="6">
    <source>
        <dbReference type="EMBL" id="CAL1715018.1"/>
    </source>
</evidence>
<reference evidence="7" key="1">
    <citation type="submission" date="2024-04" db="EMBL/GenBank/DDBJ databases">
        <authorList>
            <person name="Shaw F."/>
            <person name="Minotto A."/>
        </authorList>
    </citation>
    <scope>NUCLEOTIDE SEQUENCE [LARGE SCALE GENOMIC DNA]</scope>
</reference>
<evidence type="ECO:0000256" key="1">
    <source>
        <dbReference type="ARBA" id="ARBA00022603"/>
    </source>
</evidence>
<dbReference type="InterPro" id="IPR029063">
    <property type="entry name" value="SAM-dependent_MTases_sf"/>
</dbReference>
<feature type="binding site" evidence="5">
    <location>
        <position position="130"/>
    </location>
    <ligand>
        <name>S-adenosyl-L-methionine</name>
        <dbReference type="ChEBI" id="CHEBI:59789"/>
    </ligand>
</feature>
<feature type="binding site" evidence="5">
    <location>
        <position position="201"/>
    </location>
    <ligand>
        <name>Mg(2+)</name>
        <dbReference type="ChEBI" id="CHEBI:18420"/>
    </ligand>
</feature>
<dbReference type="SUPFAM" id="SSF53335">
    <property type="entry name" value="S-adenosyl-L-methionine-dependent methyltransferases"/>
    <property type="match status" value="1"/>
</dbReference>
<organism evidence="6 7">
    <name type="scientific">Somion occarium</name>
    <dbReference type="NCBI Taxonomy" id="3059160"/>
    <lineage>
        <taxon>Eukaryota</taxon>
        <taxon>Fungi</taxon>
        <taxon>Dikarya</taxon>
        <taxon>Basidiomycota</taxon>
        <taxon>Agaricomycotina</taxon>
        <taxon>Agaricomycetes</taxon>
        <taxon>Polyporales</taxon>
        <taxon>Cerrenaceae</taxon>
        <taxon>Somion</taxon>
    </lineage>
</organism>
<feature type="binding site" evidence="5">
    <location>
        <position position="109"/>
    </location>
    <ligand>
        <name>S-adenosyl-L-methionine</name>
        <dbReference type="ChEBI" id="CHEBI:59789"/>
    </ligand>
</feature>
<comment type="subcellular location">
    <subcellularLocation>
        <location evidence="5">Mitochondrion inner membrane</location>
        <topology evidence="5">Peripheral membrane protein</topology>
        <orientation evidence="5">Matrix side</orientation>
    </subcellularLocation>
</comment>
<dbReference type="EMBL" id="OZ037951">
    <property type="protein sequence ID" value="CAL1715018.1"/>
    <property type="molecule type" value="Genomic_DNA"/>
</dbReference>
<keyword evidence="5" id="KW-0496">Mitochondrion</keyword>
<dbReference type="InterPro" id="IPR010233">
    <property type="entry name" value="UbiG_MeTrfase"/>
</dbReference>
<gene>
    <name evidence="5" type="primary">COQ3</name>
    <name evidence="6" type="ORF">GFSPODELE1_LOCUS10029</name>
</gene>
<dbReference type="EC" id="2.1.1.-" evidence="5"/>
<keyword evidence="7" id="KW-1185">Reference proteome</keyword>
<comment type="cofactor">
    <cofactor evidence="5">
        <name>Mg(2+)</name>
        <dbReference type="ChEBI" id="CHEBI:18420"/>
    </cofactor>
</comment>
<comment type="catalytic activity">
    <reaction evidence="5">
        <text>a 3-demethylubiquinone + S-adenosyl-L-methionine = a ubiquinone + S-adenosyl-L-homocysteine</text>
        <dbReference type="Rhea" id="RHEA:81215"/>
        <dbReference type="Rhea" id="RHEA-COMP:9565"/>
        <dbReference type="Rhea" id="RHEA-COMP:19654"/>
        <dbReference type="ChEBI" id="CHEBI:16389"/>
        <dbReference type="ChEBI" id="CHEBI:57856"/>
        <dbReference type="ChEBI" id="CHEBI:59789"/>
        <dbReference type="ChEBI" id="CHEBI:231825"/>
    </reaction>
</comment>
<keyword evidence="5" id="KW-0460">Magnesium</keyword>
<comment type="catalytic activity">
    <reaction evidence="5">
        <text>a 3,4-dihydroxy-5-(all-trans-polyprenyl)benzoate + S-adenosyl-L-methionine = a 4-hydroxy-3-methoxy-5-(all-trans-polyprenyl)benzoate + S-adenosyl-L-homocysteine + H(+)</text>
        <dbReference type="Rhea" id="RHEA:44452"/>
        <dbReference type="Rhea" id="RHEA-COMP:10930"/>
        <dbReference type="Rhea" id="RHEA-COMP:10931"/>
        <dbReference type="ChEBI" id="CHEBI:15378"/>
        <dbReference type="ChEBI" id="CHEBI:57856"/>
        <dbReference type="ChEBI" id="CHEBI:59789"/>
        <dbReference type="ChEBI" id="CHEBI:64694"/>
        <dbReference type="ChEBI" id="CHEBI:84443"/>
        <dbReference type="EC" id="2.1.1.114"/>
    </reaction>
</comment>
<dbReference type="EC" id="2.1.1.114" evidence="5"/>
<comment type="pathway">
    <text evidence="5">Cofactor biosynthesis; ubiquinone biosynthesis.</text>
</comment>
<evidence type="ECO:0000256" key="4">
    <source>
        <dbReference type="ARBA" id="ARBA00022691"/>
    </source>
</evidence>
<proteinExistence type="inferred from homology"/>
<accession>A0ABP1E710</accession>
<keyword evidence="5" id="KW-0479">Metal-binding</keyword>
<keyword evidence="2 5" id="KW-0808">Transferase</keyword>
<feature type="binding site" evidence="5">
    <location>
        <position position="202"/>
    </location>
    <ligand>
        <name>Mg(2+)</name>
        <dbReference type="ChEBI" id="CHEBI:18420"/>
    </ligand>
</feature>
<evidence type="ECO:0000256" key="5">
    <source>
        <dbReference type="HAMAP-Rule" id="MF_03190"/>
    </source>
</evidence>
<dbReference type="PANTHER" id="PTHR43464">
    <property type="entry name" value="METHYLTRANSFERASE"/>
    <property type="match status" value="1"/>
</dbReference>
<dbReference type="Pfam" id="PF13489">
    <property type="entry name" value="Methyltransf_23"/>
    <property type="match status" value="1"/>
</dbReference>
<comment type="similarity">
    <text evidence="5">Belongs to the class I-like SAM-binding methyltransferase superfamily. UbiG/COQ3 family.</text>
</comment>
<keyword evidence="3 5" id="KW-0831">Ubiquinone biosynthesis</keyword>
<feature type="binding site" evidence="5">
    <location>
        <position position="74"/>
    </location>
    <ligand>
        <name>S-adenosyl-L-methionine</name>
        <dbReference type="ChEBI" id="CHEBI:59789"/>
    </ligand>
</feature>
<dbReference type="NCBIfam" id="TIGR01983">
    <property type="entry name" value="UbiG"/>
    <property type="match status" value="1"/>
</dbReference>
<comment type="subunit">
    <text evidence="5">Component of a multi-subunit COQ enzyme complex, composed of at least COQ3, COQ4, COQ5, COQ6, COQ7 and COQ9.</text>
</comment>
<dbReference type="HAMAP" id="MF_00472">
    <property type="entry name" value="UbiG"/>
    <property type="match status" value="1"/>
</dbReference>
<dbReference type="Gene3D" id="3.40.50.150">
    <property type="entry name" value="Vaccinia Virus protein VP39"/>
    <property type="match status" value="1"/>
</dbReference>
<feature type="binding site" evidence="5">
    <location>
        <position position="197"/>
    </location>
    <ligand>
        <name>S-adenosyl-L-methionine</name>
        <dbReference type="ChEBI" id="CHEBI:59789"/>
    </ligand>
</feature>
<sequence>MRNLSSARSLLRAVWTRRALHSTAYRHTALDNSHVASSSSTVNPDEIAHFSRLSSLWWDERGEFGMLHKMNPVRTQFVQEKLVEMKYEDGHESFDEQRVLEGLNVLDVGCGGGLLSESLTRLGANTLGIDASLSNIAIASLHASSDPALSFSSNSLPHSNDTAISHKGKGKVTYEHTSVEELLARNGPNSFDVVCSMEVLEHVDNPRGFLHSCAALVKPGGHLFLSTIARTPLAYLLTIFTAEKLLRFVEPGTHTYSKYINPSELISFFHHYRAPSPSNTSTKSSTESTSQPWISRLVAGRPLRVEAETRGMIYVPWNGEWVLGPHNEPLTEACNYLFWVRKPLQ</sequence>
<name>A0ABP1E710_9APHY</name>